<organism evidence="1 2">
    <name type="scientific">Lasiodiplodia mahajangana</name>
    <dbReference type="NCBI Taxonomy" id="1108764"/>
    <lineage>
        <taxon>Eukaryota</taxon>
        <taxon>Fungi</taxon>
        <taxon>Dikarya</taxon>
        <taxon>Ascomycota</taxon>
        <taxon>Pezizomycotina</taxon>
        <taxon>Dothideomycetes</taxon>
        <taxon>Dothideomycetes incertae sedis</taxon>
        <taxon>Botryosphaeriales</taxon>
        <taxon>Botryosphaeriaceae</taxon>
        <taxon>Lasiodiplodia</taxon>
    </lineage>
</organism>
<protein>
    <submittedName>
        <fullName evidence="1">Uncharacterized protein</fullName>
    </submittedName>
</protein>
<gene>
    <name evidence="1" type="ORF">O1611_g6716</name>
</gene>
<accession>A0ACC2JIA9</accession>
<proteinExistence type="predicted"/>
<dbReference type="EMBL" id="JAPUUL010001637">
    <property type="protein sequence ID" value="KAJ8126923.1"/>
    <property type="molecule type" value="Genomic_DNA"/>
</dbReference>
<comment type="caution">
    <text evidence="1">The sequence shown here is derived from an EMBL/GenBank/DDBJ whole genome shotgun (WGS) entry which is preliminary data.</text>
</comment>
<evidence type="ECO:0000313" key="2">
    <source>
        <dbReference type="Proteomes" id="UP001153332"/>
    </source>
</evidence>
<dbReference type="Proteomes" id="UP001153332">
    <property type="component" value="Unassembled WGS sequence"/>
</dbReference>
<name>A0ACC2JIA9_9PEZI</name>
<reference evidence="1" key="1">
    <citation type="submission" date="2022-12" db="EMBL/GenBank/DDBJ databases">
        <title>Genome Sequence of Lasiodiplodia mahajangana.</title>
        <authorList>
            <person name="Buettner E."/>
        </authorList>
    </citation>
    <scope>NUCLEOTIDE SEQUENCE</scope>
    <source>
        <strain evidence="1">VT137</strain>
    </source>
</reference>
<keyword evidence="2" id="KW-1185">Reference proteome</keyword>
<evidence type="ECO:0000313" key="1">
    <source>
        <dbReference type="EMBL" id="KAJ8126923.1"/>
    </source>
</evidence>
<sequence length="471" mass="52543">MRRGHFPLADLPAWCMLNNITFAGVSVANTGGHGLGLVAEKRLHDGNDEPLALLTIPKELILSAASVEEYAKENKNFRRLLDAAGRQSLRGDILLFLLTQLVLSSPDYSGGLGACTAWTQYFKLLPAHIPVPTMWSGPELSLLKGTSLEPAVSAKLIALEREFRHVRDTTTDLQPWNKLIRIDETIDLKDWILLDAIYRSRSLALPRSGESMVPCLDLVNHSNPATAYFEENAKDEAVLILNRGSSLLEQEEITINYGHDKSAAEMLFSYGFIDSTSPARSIVLPVESMDDDPLAKAKLYVFGSAPSLRIVDSDTGAPRWDAPFIHLMCLNDEDGLRFKILQETDGSQHLRMFWQDIDVTGEAGVMETFIKGHKFCQIFRLRAVTIVLAMVQQQLEALQAEDEEVALVESERSHIHQAALRLRAVEKDLFERILPSLENEKTRLLDDESVTSYLAATNGSQHDSIDEEDFS</sequence>